<reference evidence="5" key="1">
    <citation type="submission" date="2020-06" db="EMBL/GenBank/DDBJ databases">
        <title>Nostoc edaphicum CCNP1411 genome.</title>
        <authorList>
            <person name="Fidor A."/>
            <person name="Grabski M."/>
            <person name="Gawor J."/>
            <person name="Gromadka R."/>
            <person name="Wegrzyn G."/>
            <person name="Mazur-Marzec H."/>
        </authorList>
    </citation>
    <scope>NUCLEOTIDE SEQUENCE [LARGE SCALE GENOMIC DNA]</scope>
    <source>
        <strain evidence="5">CCNP1411</strain>
        <plasmid evidence="5">pne_2</plasmid>
    </source>
</reference>
<proteinExistence type="predicted"/>
<dbReference type="InterPro" id="IPR043128">
    <property type="entry name" value="Rev_trsase/Diguanyl_cyclase"/>
</dbReference>
<keyword evidence="2" id="KW-0051">Antiviral defense</keyword>
<dbReference type="AlphaFoldDB" id="A0A7D7L9F6"/>
<evidence type="ECO:0000259" key="3">
    <source>
        <dbReference type="Pfam" id="PF22335"/>
    </source>
</evidence>
<protein>
    <recommendedName>
        <fullName evidence="3">Cas10/Cmr2 second palm domain-containing protein</fullName>
    </recommendedName>
</protein>
<keyword evidence="5" id="KW-1185">Reference proteome</keyword>
<evidence type="ECO:0000313" key="4">
    <source>
        <dbReference type="EMBL" id="QMS86110.1"/>
    </source>
</evidence>
<gene>
    <name evidence="4" type="ORF">HUN01_00310</name>
</gene>
<dbReference type="KEGG" id="ned:HUN01_00310"/>
<keyword evidence="1" id="KW-0547">Nucleotide-binding</keyword>
<sequence length="602" mass="68583">MYLVLIETSGNQNYIFSTNKLKENIGASELTYLAGTKWVLDAVAEINHTPQLSLWTKSGSNELRKKILNPQLNKHINDSEGVNIEVIIATSGKALLLAKDKEYAYKLIQKVTHKALIEAPGLDICGVFEKFNWDENNLGDINRKVHKKFELVRSQRPSHNLRFLRLPVIDECSTSGLPASHVEQFKQDNEEKTVLRSQVSCSKRQYSRDGFIRIREVLSRNELNIKLAPNLRALDEELRKQNFSEEIQEDSLEGLDNQEKLTRPLEWIAVVHADGNGLGEIFLDFGKNLSNRDYVEQYRQFSIALDICTEKAFLSSLGIFEHEKDGLISVIPLIIGGDDLTVICDGKSALKFTENFLVNFEKETNSQEHLNGIIPKIAMKSLKVECLSACAGIAIIKPHFPFSVAYELAEDLMQSAKKVKKIVVNTETNKPYPCSALDFHILYDSSDVELDIIREKLTINNEADTSLLYTRPYVITDTDKLQVAQHKDWAEFHHWEQLQNRVKILVSLDHDGKRKLPNSQMHDLRKGLFFGRVFADARYKLIRDRYYDAIIKLVESEDSLFAKEPESGLEKEPESAIYMTGLLDAMDAADFLNIESNSDEQE</sequence>
<dbReference type="Gene3D" id="3.30.70.270">
    <property type="match status" value="1"/>
</dbReference>
<keyword evidence="4" id="KW-0614">Plasmid</keyword>
<dbReference type="InterPro" id="IPR054767">
    <property type="entry name" value="Cas10-Cmr2_palm2"/>
</dbReference>
<dbReference type="RefSeq" id="WP_181927107.1">
    <property type="nucleotide sequence ID" value="NZ_CP054694.1"/>
</dbReference>
<feature type="domain" description="Cas10/Cmr2 second palm" evidence="3">
    <location>
        <begin position="268"/>
        <end position="420"/>
    </location>
</feature>
<dbReference type="GO" id="GO:0051607">
    <property type="term" value="P:defense response to virus"/>
    <property type="evidence" value="ECO:0007669"/>
    <property type="project" value="UniProtKB-KW"/>
</dbReference>
<geneLocation type="plasmid" evidence="5">
    <name>pne_2</name>
</geneLocation>
<accession>A0A7D7L9F6</accession>
<dbReference type="EMBL" id="CP054694">
    <property type="protein sequence ID" value="QMS86110.1"/>
    <property type="molecule type" value="Genomic_DNA"/>
</dbReference>
<dbReference type="Pfam" id="PF22335">
    <property type="entry name" value="Cas10-Cmr2_palm2"/>
    <property type="match status" value="1"/>
</dbReference>
<organism evidence="4 5">
    <name type="scientific">Nostoc edaphicum CCNP1411</name>
    <dbReference type="NCBI Taxonomy" id="1472755"/>
    <lineage>
        <taxon>Bacteria</taxon>
        <taxon>Bacillati</taxon>
        <taxon>Cyanobacteriota</taxon>
        <taxon>Cyanophyceae</taxon>
        <taxon>Nostocales</taxon>
        <taxon>Nostocaceae</taxon>
        <taxon>Nostoc</taxon>
    </lineage>
</organism>
<evidence type="ECO:0000256" key="1">
    <source>
        <dbReference type="ARBA" id="ARBA00022741"/>
    </source>
</evidence>
<dbReference type="GO" id="GO:0000166">
    <property type="term" value="F:nucleotide binding"/>
    <property type="evidence" value="ECO:0007669"/>
    <property type="project" value="UniProtKB-KW"/>
</dbReference>
<name>A0A7D7L9F6_9NOSO</name>
<dbReference type="Proteomes" id="UP000514713">
    <property type="component" value="Plasmid pNe_2"/>
</dbReference>
<evidence type="ECO:0000313" key="5">
    <source>
        <dbReference type="Proteomes" id="UP000514713"/>
    </source>
</evidence>
<evidence type="ECO:0000256" key="2">
    <source>
        <dbReference type="ARBA" id="ARBA00023118"/>
    </source>
</evidence>